<evidence type="ECO:0000313" key="3">
    <source>
        <dbReference type="EMBL" id="MFA1770697.1"/>
    </source>
</evidence>
<keyword evidence="5" id="KW-1185">Reference proteome</keyword>
<sequence>MKLPILDKKRKALNRAINVSVFSLTFLWLIIFILALFTNEFTTKAIAYLMIISGLPLLTGLLSLAGLAIYRKKLIEFNRNGEICLTLNISEEDYKLNKLLNMEYSENFITVPELGAEYEISSGEAKMLLSQMEREKWQIRFQKRKTRALTQSPKEVLDSAMGMLWAAS</sequence>
<feature type="transmembrane region" description="Helical" evidence="1">
    <location>
        <begin position="21"/>
        <end position="39"/>
    </location>
</feature>
<dbReference type="Proteomes" id="UP001570846">
    <property type="component" value="Unassembled WGS sequence"/>
</dbReference>
<accession>A0A5M8QI39</accession>
<keyword evidence="1" id="KW-0472">Membrane</keyword>
<gene>
    <name evidence="3" type="ORF">ACD591_05295</name>
    <name evidence="2" type="ORF">FOE74_11350</name>
</gene>
<dbReference type="EMBL" id="JBGOGF010000002">
    <property type="protein sequence ID" value="MFA1770697.1"/>
    <property type="molecule type" value="Genomic_DNA"/>
</dbReference>
<protein>
    <submittedName>
        <fullName evidence="2">Uncharacterized protein</fullName>
    </submittedName>
</protein>
<dbReference type="Proteomes" id="UP000323866">
    <property type="component" value="Unassembled WGS sequence"/>
</dbReference>
<name>A0A5M8QI39_9BACT</name>
<reference evidence="2 4" key="1">
    <citation type="submission" date="2019-07" db="EMBL/GenBank/DDBJ databases">
        <authorList>
            <person name="Qu J.-H."/>
        </authorList>
    </citation>
    <scope>NUCLEOTIDE SEQUENCE [LARGE SCALE GENOMIC DNA]</scope>
    <source>
        <strain evidence="2 4">MDT1-10-3</strain>
    </source>
</reference>
<evidence type="ECO:0000313" key="5">
    <source>
        <dbReference type="Proteomes" id="UP001570846"/>
    </source>
</evidence>
<dbReference type="EMBL" id="VKKZ01000020">
    <property type="protein sequence ID" value="KAA6434761.1"/>
    <property type="molecule type" value="Genomic_DNA"/>
</dbReference>
<evidence type="ECO:0000256" key="1">
    <source>
        <dbReference type="SAM" id="Phobius"/>
    </source>
</evidence>
<reference evidence="2 4" key="2">
    <citation type="submission" date="2019-09" db="EMBL/GenBank/DDBJ databases">
        <title>A bacterium isolated from glacier soil.</title>
        <authorList>
            <person name="Liu Q."/>
        </authorList>
    </citation>
    <scope>NUCLEOTIDE SEQUENCE [LARGE SCALE GENOMIC DNA]</scope>
    <source>
        <strain evidence="2 4">MDT1-10-3</strain>
    </source>
</reference>
<comment type="caution">
    <text evidence="2">The sequence shown here is derived from an EMBL/GenBank/DDBJ whole genome shotgun (WGS) entry which is preliminary data.</text>
</comment>
<reference evidence="3 5" key="3">
    <citation type="submission" date="2024-08" db="EMBL/GenBank/DDBJ databases">
        <authorList>
            <person name="Wei W."/>
        </authorList>
    </citation>
    <scope>NUCLEOTIDE SEQUENCE [LARGE SCALE GENOMIC DNA]</scope>
    <source>
        <strain evidence="3 5">XU2</strain>
    </source>
</reference>
<dbReference type="RefSeq" id="WP_149098703.1">
    <property type="nucleotide sequence ID" value="NZ_BMMG01000003.1"/>
</dbReference>
<feature type="transmembrane region" description="Helical" evidence="1">
    <location>
        <begin position="45"/>
        <end position="70"/>
    </location>
</feature>
<dbReference type="AlphaFoldDB" id="A0A5M8QI39"/>
<evidence type="ECO:0000313" key="4">
    <source>
        <dbReference type="Proteomes" id="UP000323866"/>
    </source>
</evidence>
<organism evidence="2 4">
    <name type="scientific">Rufibacter glacialis</name>
    <dbReference type="NCBI Taxonomy" id="1259555"/>
    <lineage>
        <taxon>Bacteria</taxon>
        <taxon>Pseudomonadati</taxon>
        <taxon>Bacteroidota</taxon>
        <taxon>Cytophagia</taxon>
        <taxon>Cytophagales</taxon>
        <taxon>Hymenobacteraceae</taxon>
        <taxon>Rufibacter</taxon>
    </lineage>
</organism>
<keyword evidence="1" id="KW-0812">Transmembrane</keyword>
<keyword evidence="1" id="KW-1133">Transmembrane helix</keyword>
<evidence type="ECO:0000313" key="2">
    <source>
        <dbReference type="EMBL" id="KAA6434761.1"/>
    </source>
</evidence>
<proteinExistence type="predicted"/>